<dbReference type="PANTHER" id="PTHR23135:SF18">
    <property type="entry name" value="CYANOPHYCIN SYNTHETASE"/>
    <property type="match status" value="1"/>
</dbReference>
<dbReference type="KEGG" id="kme:H0A61_00855"/>
<sequence>MEVLDIRAIEGRNIYSHRPVIKMTVDIKAFDDIPTKDIPGFNESLIELLPGLNTHRCSVGRPGGFIRRLEEGTYLAHVIEHIALELQGILGYDIYYGKTRGAGERGIYNIIFEYRSRVVGEEVAELAFRTVKDIVSGKAQIDIMKELKRIEREASLKELGPSTKAITDEAKKRGIPVIRLNNESLLQLGYGKNQRRIMATITDKTSCLGVDIACDKTLTKQILSKGGIPVPCGGVAYNEDEALNLAVNIGFPVVIKPCDGNQGKGVSLNLTNEADVRTAFRVASVYSHKIIVEKFIKGRHYRVLVVNGRTCAVSERIPAHVVGDGIHTIRELIDIVNEDPIRGEQHEKPLTRIKIDPVVIMVLARQRLTLESVPEKGKQIFLRENGNLSTGGTAVDVTDKIHPENALLAERAVKLIGLDVAGVDITTEDISLPVCETGGAVIEVNAAPGIRMHHYPVQGEPRNVAADIVDMLFPAGRESRIPIVSITGTNGKTTTTRMIGHILKVSGYNVGMTTTDGIYINGKRIMEGDTTGPTSAKTVLMAPDVDAAVLETARGGIIRDGLGYDLSDVGVITNIAEDHLGQNGIETLDDMAMVKSLVVEAVKDDGCSVLNADDPYVVRLVKRARGRVIFFSCEEDNIVIKKHLAEGGTAVYVRNGWITLARGDETKRVIKVTHIPATLKGKAKHNIANSLAAVSAVIGLGIPVESAKKAMRSFKSNIETNPGRLNIIEISGIKVMIDYGHNPAGVENIISTAKHLGFINLIGVITCPGDRRDDSIINLGKVAGKGFNSLIIKEDEDLRGRNPGEVASLLEKGALLGGMKKEKIKIILSEKEAVKHAIAGASEGDMVIIFYEKFDRVINAIEEVKMEFERNIAAVKKNTAGETAG</sequence>
<comment type="catalytic activity">
    <reaction evidence="13">
        <text>[L-4-(L-arginin-2-N-yl)aspartate](n) + L-aspartate + ATP = [L-4-(L-arginin-2-N-yl)aspartate](n)-L-aspartate + ADP + phosphate + H(+)</text>
        <dbReference type="Rhea" id="RHEA:13277"/>
        <dbReference type="Rhea" id="RHEA-COMP:13728"/>
        <dbReference type="Rhea" id="RHEA-COMP:13733"/>
        <dbReference type="ChEBI" id="CHEBI:15378"/>
        <dbReference type="ChEBI" id="CHEBI:29991"/>
        <dbReference type="ChEBI" id="CHEBI:30616"/>
        <dbReference type="ChEBI" id="CHEBI:43474"/>
        <dbReference type="ChEBI" id="CHEBI:137986"/>
        <dbReference type="ChEBI" id="CHEBI:137990"/>
        <dbReference type="ChEBI" id="CHEBI:456216"/>
        <dbReference type="EC" id="6.3.2.29"/>
    </reaction>
</comment>
<gene>
    <name evidence="16" type="primary">cphA</name>
    <name evidence="16" type="ORF">H0A61_00855</name>
</gene>
<dbReference type="InterPro" id="IPR013651">
    <property type="entry name" value="ATP-grasp_RimK-type"/>
</dbReference>
<evidence type="ECO:0000313" key="17">
    <source>
        <dbReference type="Proteomes" id="UP000662904"/>
    </source>
</evidence>
<dbReference type="EMBL" id="CP059066">
    <property type="protein sequence ID" value="QSQ08528.1"/>
    <property type="molecule type" value="Genomic_DNA"/>
</dbReference>
<evidence type="ECO:0000256" key="2">
    <source>
        <dbReference type="ARBA" id="ARBA00004752"/>
    </source>
</evidence>
<organism evidence="16 17">
    <name type="scientific">Koleobacter methoxysyntrophicus</name>
    <dbReference type="NCBI Taxonomy" id="2751313"/>
    <lineage>
        <taxon>Bacteria</taxon>
        <taxon>Bacillati</taxon>
        <taxon>Bacillota</taxon>
        <taxon>Clostridia</taxon>
        <taxon>Koleobacterales</taxon>
        <taxon>Koleobacteraceae</taxon>
        <taxon>Koleobacter</taxon>
    </lineage>
</organism>
<keyword evidence="10 14" id="KW-0067">ATP-binding</keyword>
<evidence type="ECO:0000256" key="7">
    <source>
        <dbReference type="ARBA" id="ARBA00022036"/>
    </source>
</evidence>
<dbReference type="GO" id="GO:0071161">
    <property type="term" value="F:cyanophycin synthetase activity (L-arginine-adding)"/>
    <property type="evidence" value="ECO:0007669"/>
    <property type="project" value="UniProtKB-EC"/>
</dbReference>
<dbReference type="NCBIfam" id="NF010623">
    <property type="entry name" value="PRK14016.1"/>
    <property type="match status" value="1"/>
</dbReference>
<evidence type="ECO:0000256" key="13">
    <source>
        <dbReference type="ARBA" id="ARBA00048425"/>
    </source>
</evidence>
<dbReference type="PANTHER" id="PTHR23135">
    <property type="entry name" value="MUR LIGASE FAMILY MEMBER"/>
    <property type="match status" value="1"/>
</dbReference>
<dbReference type="Pfam" id="PF08443">
    <property type="entry name" value="RimK"/>
    <property type="match status" value="1"/>
</dbReference>
<evidence type="ECO:0000256" key="6">
    <source>
        <dbReference type="ARBA" id="ARBA00013005"/>
    </source>
</evidence>
<dbReference type="AlphaFoldDB" id="A0A8A0RLP2"/>
<dbReference type="Gene3D" id="3.30.470.20">
    <property type="entry name" value="ATP-grasp fold, B domain"/>
    <property type="match status" value="2"/>
</dbReference>
<proteinExistence type="inferred from homology"/>
<evidence type="ECO:0000313" key="16">
    <source>
        <dbReference type="EMBL" id="QSQ08528.1"/>
    </source>
</evidence>
<dbReference type="Pfam" id="PF08245">
    <property type="entry name" value="Mur_ligase_M"/>
    <property type="match status" value="1"/>
</dbReference>
<dbReference type="RefSeq" id="WP_206708737.1">
    <property type="nucleotide sequence ID" value="NZ_CP059066.1"/>
</dbReference>
<dbReference type="NCBIfam" id="TIGR02068">
    <property type="entry name" value="cya_phycin_syn"/>
    <property type="match status" value="1"/>
</dbReference>
<evidence type="ECO:0000256" key="14">
    <source>
        <dbReference type="PROSITE-ProRule" id="PRU00409"/>
    </source>
</evidence>
<dbReference type="PROSITE" id="PS50975">
    <property type="entry name" value="ATP_GRASP"/>
    <property type="match status" value="1"/>
</dbReference>
<comment type="pathway">
    <text evidence="2">Cell wall biogenesis; peptidoglycan biosynthesis.</text>
</comment>
<comment type="catalytic activity">
    <reaction evidence="12">
        <text>[L-4-(L-arginin-2-N-yl)aspartate](n)-L-aspartate + L-arginine + ATP = [L-4-(L-arginin-2-N-yl)aspartate](n+1) + ADP + phosphate + H(+)</text>
        <dbReference type="Rhea" id="RHEA:23888"/>
        <dbReference type="Rhea" id="RHEA-COMP:13732"/>
        <dbReference type="Rhea" id="RHEA-COMP:13733"/>
        <dbReference type="ChEBI" id="CHEBI:15378"/>
        <dbReference type="ChEBI" id="CHEBI:30616"/>
        <dbReference type="ChEBI" id="CHEBI:32682"/>
        <dbReference type="ChEBI" id="CHEBI:43474"/>
        <dbReference type="ChEBI" id="CHEBI:137986"/>
        <dbReference type="ChEBI" id="CHEBI:137990"/>
        <dbReference type="ChEBI" id="CHEBI:456216"/>
        <dbReference type="EC" id="6.3.2.30"/>
    </reaction>
</comment>
<dbReference type="SUPFAM" id="SSF53623">
    <property type="entry name" value="MurD-like peptide ligases, catalytic domain"/>
    <property type="match status" value="1"/>
</dbReference>
<reference evidence="16" key="1">
    <citation type="submission" date="2020-07" db="EMBL/GenBank/DDBJ databases">
        <title>Koleobacter methoxysyntrophicus gen. nov., sp. nov., a novel anaerobic bacterium isolated from deep subsurface oil field and proposal of Koleobacterales ord. nov. in the phylum Firmicutes.</title>
        <authorList>
            <person name="Sakamoto S."/>
            <person name="Tamaki H."/>
        </authorList>
    </citation>
    <scope>NUCLEOTIDE SEQUENCE</scope>
    <source>
        <strain evidence="16">NRmbB1</strain>
    </source>
</reference>
<dbReference type="GO" id="GO:0004326">
    <property type="term" value="F:tetrahydrofolylpolyglutamate synthase activity"/>
    <property type="evidence" value="ECO:0007669"/>
    <property type="project" value="InterPro"/>
</dbReference>
<evidence type="ECO:0000259" key="15">
    <source>
        <dbReference type="PROSITE" id="PS50975"/>
    </source>
</evidence>
<dbReference type="InterPro" id="IPR018109">
    <property type="entry name" value="Folylpolyglutamate_synth_CS"/>
</dbReference>
<evidence type="ECO:0000256" key="10">
    <source>
        <dbReference type="ARBA" id="ARBA00022840"/>
    </source>
</evidence>
<evidence type="ECO:0000256" key="4">
    <source>
        <dbReference type="ARBA" id="ARBA00011738"/>
    </source>
</evidence>
<evidence type="ECO:0000256" key="9">
    <source>
        <dbReference type="ARBA" id="ARBA00022741"/>
    </source>
</evidence>
<dbReference type="InterPro" id="IPR036565">
    <property type="entry name" value="Mur-like_cat_sf"/>
</dbReference>
<keyword evidence="8 16" id="KW-0436">Ligase</keyword>
<evidence type="ECO:0000256" key="8">
    <source>
        <dbReference type="ARBA" id="ARBA00022598"/>
    </source>
</evidence>
<name>A0A8A0RLP2_9FIRM</name>
<protein>
    <recommendedName>
        <fullName evidence="7">Cyanophycin synthetase</fullName>
        <ecNumber evidence="6">6.3.2.29</ecNumber>
        <ecNumber evidence="5">6.3.2.30</ecNumber>
    </recommendedName>
    <alternativeName>
        <fullName evidence="11">Cyanophycin synthase</fullName>
    </alternativeName>
</protein>
<dbReference type="PROSITE" id="PS01011">
    <property type="entry name" value="FOLYLPOLYGLU_SYNT_1"/>
    <property type="match status" value="1"/>
</dbReference>
<dbReference type="Proteomes" id="UP000662904">
    <property type="component" value="Chromosome"/>
</dbReference>
<dbReference type="Gene3D" id="3.40.1190.10">
    <property type="entry name" value="Mur-like, catalytic domain"/>
    <property type="match status" value="1"/>
</dbReference>
<dbReference type="SUPFAM" id="SSF53244">
    <property type="entry name" value="MurD-like peptide ligases, peptide-binding domain"/>
    <property type="match status" value="1"/>
</dbReference>
<evidence type="ECO:0000256" key="12">
    <source>
        <dbReference type="ARBA" id="ARBA00048094"/>
    </source>
</evidence>
<dbReference type="InterPro" id="IPR036615">
    <property type="entry name" value="Mur_ligase_C_dom_sf"/>
</dbReference>
<dbReference type="InterPro" id="IPR013221">
    <property type="entry name" value="Mur_ligase_cen"/>
</dbReference>
<dbReference type="Gene3D" id="3.90.190.20">
    <property type="entry name" value="Mur ligase, C-terminal domain"/>
    <property type="match status" value="1"/>
</dbReference>
<evidence type="ECO:0000256" key="11">
    <source>
        <dbReference type="ARBA" id="ARBA00031353"/>
    </source>
</evidence>
<dbReference type="GO" id="GO:0005524">
    <property type="term" value="F:ATP binding"/>
    <property type="evidence" value="ECO:0007669"/>
    <property type="project" value="UniProtKB-UniRule"/>
</dbReference>
<keyword evidence="17" id="KW-1185">Reference proteome</keyword>
<dbReference type="InterPro" id="IPR011810">
    <property type="entry name" value="Cya_phycin_syn"/>
</dbReference>
<dbReference type="Pfam" id="PF18921">
    <property type="entry name" value="Cyanophycin_syn"/>
    <property type="match status" value="1"/>
</dbReference>
<comment type="subunit">
    <text evidence="4">Homodimer.</text>
</comment>
<dbReference type="GO" id="GO:0071160">
    <property type="term" value="F:cyanophycin synthetase activity (L-aspartate-adding)"/>
    <property type="evidence" value="ECO:0007669"/>
    <property type="project" value="UniProtKB-EC"/>
</dbReference>
<evidence type="ECO:0000256" key="3">
    <source>
        <dbReference type="ARBA" id="ARBA00009060"/>
    </source>
</evidence>
<dbReference type="InterPro" id="IPR004101">
    <property type="entry name" value="Mur_ligase_C"/>
</dbReference>
<feature type="domain" description="ATP-grasp" evidence="15">
    <location>
        <begin position="220"/>
        <end position="473"/>
    </location>
</feature>
<dbReference type="Pfam" id="PF02875">
    <property type="entry name" value="Mur_ligase_C"/>
    <property type="match status" value="1"/>
</dbReference>
<comment type="function">
    <text evidence="1">Catalyzes the ATP-dependent polymerization of arginine and aspartate to multi-L-arginyl-poly-L-aspartic acid (cyanophycin; a water-insoluble reserve polymer).</text>
</comment>
<evidence type="ECO:0000256" key="1">
    <source>
        <dbReference type="ARBA" id="ARBA00003184"/>
    </source>
</evidence>
<keyword evidence="9 14" id="KW-0547">Nucleotide-binding</keyword>
<dbReference type="InterPro" id="IPR011761">
    <property type="entry name" value="ATP-grasp"/>
</dbReference>
<dbReference type="SUPFAM" id="SSF56059">
    <property type="entry name" value="Glutathione synthetase ATP-binding domain-like"/>
    <property type="match status" value="1"/>
</dbReference>
<dbReference type="EC" id="6.3.2.30" evidence="5"/>
<dbReference type="GO" id="GO:0046872">
    <property type="term" value="F:metal ion binding"/>
    <property type="evidence" value="ECO:0007669"/>
    <property type="project" value="InterPro"/>
</dbReference>
<dbReference type="EC" id="6.3.2.29" evidence="6"/>
<accession>A0A8A0RLP2</accession>
<comment type="similarity">
    <text evidence="3">In the C-terminal section; belongs to the MurCDEF family.</text>
</comment>
<dbReference type="InterPro" id="IPR044019">
    <property type="entry name" value="Cyanophycin_syn_N"/>
</dbReference>
<evidence type="ECO:0000256" key="5">
    <source>
        <dbReference type="ARBA" id="ARBA00012968"/>
    </source>
</evidence>